<sequence>MVDQSTQSIVIEAPAARIMDVIGDFAAYPEWAAAVKETEVLSQTSDGKAGQVRFVLDAGVVKDTYVNVYDWAADGLSVSWELTEGQVQKAQRGSYRLNPLAEDRTEVTYSLAVDLAIPMIGLFKRKAEKMIMDTALKELKRRVEHAE</sequence>
<dbReference type="SUPFAM" id="SSF55961">
    <property type="entry name" value="Bet v1-like"/>
    <property type="match status" value="1"/>
</dbReference>
<name>A0ABT4UYN6_9PSEU</name>
<evidence type="ECO:0000313" key="1">
    <source>
        <dbReference type="EMBL" id="MDA3626818.1"/>
    </source>
</evidence>
<dbReference type="EMBL" id="JAQGLA010000020">
    <property type="protein sequence ID" value="MDA3626818.1"/>
    <property type="molecule type" value="Genomic_DNA"/>
</dbReference>
<accession>A0ABT4UYN6</accession>
<evidence type="ECO:0000313" key="2">
    <source>
        <dbReference type="Proteomes" id="UP001210380"/>
    </source>
</evidence>
<dbReference type="Pfam" id="PF10604">
    <property type="entry name" value="Polyketide_cyc2"/>
    <property type="match status" value="1"/>
</dbReference>
<comment type="caution">
    <text evidence="1">The sequence shown here is derived from an EMBL/GenBank/DDBJ whole genome shotgun (WGS) entry which is preliminary data.</text>
</comment>
<reference evidence="1 2" key="1">
    <citation type="submission" date="2022-11" db="EMBL/GenBank/DDBJ databases">
        <title>Draft genome sequence of Saccharopolyspora sp. WRP15-2 isolated from rhizosphere soils of wild rice in Thailand.</title>
        <authorList>
            <person name="Duangmal K."/>
            <person name="Kammanee S."/>
            <person name="Muangham S."/>
        </authorList>
    </citation>
    <scope>NUCLEOTIDE SEQUENCE [LARGE SCALE GENOMIC DNA]</scope>
    <source>
        <strain evidence="1 2">WRP15-2</strain>
    </source>
</reference>
<gene>
    <name evidence="1" type="ORF">OU415_15340</name>
</gene>
<dbReference type="PANTHER" id="PTHR39683:SF4">
    <property type="entry name" value="COENZYME Q-BINDING PROTEIN COQ10 START DOMAIN-CONTAINING PROTEIN"/>
    <property type="match status" value="1"/>
</dbReference>
<dbReference type="RefSeq" id="WP_270949435.1">
    <property type="nucleotide sequence ID" value="NZ_JAQGLA010000020.1"/>
</dbReference>
<dbReference type="Proteomes" id="UP001210380">
    <property type="component" value="Unassembled WGS sequence"/>
</dbReference>
<proteinExistence type="predicted"/>
<dbReference type="PANTHER" id="PTHR39683">
    <property type="entry name" value="CONSERVED PROTEIN TB16.3"/>
    <property type="match status" value="1"/>
</dbReference>
<dbReference type="CDD" id="cd07819">
    <property type="entry name" value="SRPBCC_2"/>
    <property type="match status" value="1"/>
</dbReference>
<protein>
    <submittedName>
        <fullName evidence="1">SRPBCC family protein</fullName>
    </submittedName>
</protein>
<dbReference type="InterPro" id="IPR023393">
    <property type="entry name" value="START-like_dom_sf"/>
</dbReference>
<dbReference type="Gene3D" id="3.30.530.20">
    <property type="match status" value="1"/>
</dbReference>
<dbReference type="InterPro" id="IPR019587">
    <property type="entry name" value="Polyketide_cyclase/dehydratase"/>
</dbReference>
<keyword evidence="2" id="KW-1185">Reference proteome</keyword>
<organism evidence="1 2">
    <name type="scientific">Saccharopolyspora oryzae</name>
    <dbReference type="NCBI Taxonomy" id="2997343"/>
    <lineage>
        <taxon>Bacteria</taxon>
        <taxon>Bacillati</taxon>
        <taxon>Actinomycetota</taxon>
        <taxon>Actinomycetes</taxon>
        <taxon>Pseudonocardiales</taxon>
        <taxon>Pseudonocardiaceae</taxon>
        <taxon>Saccharopolyspora</taxon>
    </lineage>
</organism>